<evidence type="ECO:0000256" key="4">
    <source>
        <dbReference type="SAM" id="MobiDB-lite"/>
    </source>
</evidence>
<dbReference type="Proteomes" id="UP001445335">
    <property type="component" value="Unassembled WGS sequence"/>
</dbReference>
<evidence type="ECO:0000256" key="5">
    <source>
        <dbReference type="SAM" id="Phobius"/>
    </source>
</evidence>
<dbReference type="GO" id="GO:0005930">
    <property type="term" value="C:axoneme"/>
    <property type="evidence" value="ECO:0007669"/>
    <property type="project" value="UniProtKB-SubCell"/>
</dbReference>
<dbReference type="Pfam" id="PF00560">
    <property type="entry name" value="LRR_1"/>
    <property type="match status" value="1"/>
</dbReference>
<feature type="compositionally biased region" description="Basic and acidic residues" evidence="4">
    <location>
        <begin position="353"/>
        <end position="362"/>
    </location>
</feature>
<keyword evidence="2" id="KW-0433">Leucine-rich repeat</keyword>
<protein>
    <submittedName>
        <fullName evidence="6">Uncharacterized protein</fullName>
    </submittedName>
</protein>
<organism evidence="6 7">
    <name type="scientific">Elliptochloris bilobata</name>
    <dbReference type="NCBI Taxonomy" id="381761"/>
    <lineage>
        <taxon>Eukaryota</taxon>
        <taxon>Viridiplantae</taxon>
        <taxon>Chlorophyta</taxon>
        <taxon>core chlorophytes</taxon>
        <taxon>Trebouxiophyceae</taxon>
        <taxon>Trebouxiophyceae incertae sedis</taxon>
        <taxon>Elliptochloris clade</taxon>
        <taxon>Elliptochloris</taxon>
    </lineage>
</organism>
<keyword evidence="5" id="KW-1133">Transmembrane helix</keyword>
<dbReference type="FunFam" id="3.80.10.10:FF:000041">
    <property type="entry name" value="LRR receptor-like serine/threonine-protein kinase ERECTA"/>
    <property type="match status" value="1"/>
</dbReference>
<dbReference type="EMBL" id="JALJOU010000087">
    <property type="protein sequence ID" value="KAK9822449.1"/>
    <property type="molecule type" value="Genomic_DNA"/>
</dbReference>
<keyword evidence="5" id="KW-0812">Transmembrane</keyword>
<feature type="transmembrane region" description="Helical" evidence="5">
    <location>
        <begin position="297"/>
        <end position="316"/>
    </location>
</feature>
<comment type="caution">
    <text evidence="6">The sequence shown here is derived from an EMBL/GenBank/DDBJ whole genome shotgun (WGS) entry which is preliminary data.</text>
</comment>
<evidence type="ECO:0000256" key="1">
    <source>
        <dbReference type="ARBA" id="ARBA00004430"/>
    </source>
</evidence>
<evidence type="ECO:0000313" key="6">
    <source>
        <dbReference type="EMBL" id="KAK9822449.1"/>
    </source>
</evidence>
<feature type="region of interest" description="Disordered" evidence="4">
    <location>
        <begin position="353"/>
        <end position="388"/>
    </location>
</feature>
<evidence type="ECO:0000256" key="3">
    <source>
        <dbReference type="ARBA" id="ARBA00022737"/>
    </source>
</evidence>
<dbReference type="InterPro" id="IPR053213">
    <property type="entry name" value="RLP29"/>
</dbReference>
<gene>
    <name evidence="6" type="ORF">WJX81_001365</name>
</gene>
<comment type="subcellular location">
    <subcellularLocation>
        <location evidence="1">Cytoplasm</location>
        <location evidence="1">Cytoskeleton</location>
        <location evidence="1">Cilium axoneme</location>
    </subcellularLocation>
</comment>
<dbReference type="PANTHER" id="PTHR48009">
    <property type="entry name" value="LEUCINE-RICH REPEAT (LRR) FAMILY PROTEIN"/>
    <property type="match status" value="1"/>
</dbReference>
<sequence>MVSVDALGRPQAQPAVAQRAAQSALGASAAAGGGVGASGSSKEWTGLGTSLADVVGLRALRAGLQGAPGRSGGGFVPQWGPQWDPRADPCAASDCDRGQCNWEGITCRRWRVTALQLDPVRGPVRGAAQSAGIMAPEIGQLTGLQALELPGLGIAGPLPASIGNLTSLTTLVLRGNCLTSTLPPEWGALAALAQLDLSGNQLVGRLPLRWFTMSSLRSLNVSGNAGLCAWPQMWRAAAVQWDHTLPRTCAGGASDRLARSGVGLPSADAAAPAVPTSPPSDTSGLQGTLRVTNCVNIAVSLIIASCLLLGIAAGVVRSRRRRLAQQAFMHARESAEAAAAALLARAIAEQAGEDCRAGRRGGDPGGDPSGNSRSSRAPPPGLTPDAPARLDDALAHALAEATLRRAHERLAGRMPRLPMYSTAAADAAPAAAVLGASAEAPRTAQPPGDIMGG</sequence>
<dbReference type="InterPro" id="IPR032675">
    <property type="entry name" value="LRR_dom_sf"/>
</dbReference>
<name>A0AAW1QLX1_9CHLO</name>
<keyword evidence="7" id="KW-1185">Reference proteome</keyword>
<reference evidence="6 7" key="1">
    <citation type="journal article" date="2024" name="Nat. Commun.">
        <title>Phylogenomics reveals the evolutionary origins of lichenization in chlorophyte algae.</title>
        <authorList>
            <person name="Puginier C."/>
            <person name="Libourel C."/>
            <person name="Otte J."/>
            <person name="Skaloud P."/>
            <person name="Haon M."/>
            <person name="Grisel S."/>
            <person name="Petersen M."/>
            <person name="Berrin J.G."/>
            <person name="Delaux P.M."/>
            <person name="Dal Grande F."/>
            <person name="Keller J."/>
        </authorList>
    </citation>
    <scope>NUCLEOTIDE SEQUENCE [LARGE SCALE GENOMIC DNA]</scope>
    <source>
        <strain evidence="6 7">SAG 245.80</strain>
    </source>
</reference>
<dbReference type="InterPro" id="IPR001611">
    <property type="entry name" value="Leu-rich_rpt"/>
</dbReference>
<evidence type="ECO:0000313" key="7">
    <source>
        <dbReference type="Proteomes" id="UP001445335"/>
    </source>
</evidence>
<dbReference type="SUPFAM" id="SSF52058">
    <property type="entry name" value="L domain-like"/>
    <property type="match status" value="1"/>
</dbReference>
<proteinExistence type="predicted"/>
<keyword evidence="5" id="KW-0472">Membrane</keyword>
<dbReference type="PANTHER" id="PTHR48009:SF7">
    <property type="entry name" value="LEUCINE-RICH REPEAT (LRR) FAMILY PROTEIN"/>
    <property type="match status" value="1"/>
</dbReference>
<keyword evidence="3" id="KW-0677">Repeat</keyword>
<evidence type="ECO:0000256" key="2">
    <source>
        <dbReference type="ARBA" id="ARBA00022614"/>
    </source>
</evidence>
<dbReference type="Gene3D" id="3.80.10.10">
    <property type="entry name" value="Ribonuclease Inhibitor"/>
    <property type="match status" value="1"/>
</dbReference>
<dbReference type="AlphaFoldDB" id="A0AAW1QLX1"/>
<accession>A0AAW1QLX1</accession>